<accession>A0ACB8SXG4</accession>
<proteinExistence type="predicted"/>
<reference evidence="1" key="2">
    <citation type="journal article" date="2022" name="New Phytol.">
        <title>Evolutionary transition to the ectomycorrhizal habit in the genomes of a hyperdiverse lineage of mushroom-forming fungi.</title>
        <authorList>
            <person name="Looney B."/>
            <person name="Miyauchi S."/>
            <person name="Morin E."/>
            <person name="Drula E."/>
            <person name="Courty P.E."/>
            <person name="Kohler A."/>
            <person name="Kuo A."/>
            <person name="LaButti K."/>
            <person name="Pangilinan J."/>
            <person name="Lipzen A."/>
            <person name="Riley R."/>
            <person name="Andreopoulos W."/>
            <person name="He G."/>
            <person name="Johnson J."/>
            <person name="Nolan M."/>
            <person name="Tritt A."/>
            <person name="Barry K.W."/>
            <person name="Grigoriev I.V."/>
            <person name="Nagy L.G."/>
            <person name="Hibbett D."/>
            <person name="Henrissat B."/>
            <person name="Matheny P.B."/>
            <person name="Labbe J."/>
            <person name="Martin F.M."/>
        </authorList>
    </citation>
    <scope>NUCLEOTIDE SEQUENCE</scope>
    <source>
        <strain evidence="1">HHB10654</strain>
    </source>
</reference>
<keyword evidence="1" id="KW-0326">Glycosidase</keyword>
<protein>
    <submittedName>
        <fullName evidence="1">Six-hairpin glycosidase</fullName>
    </submittedName>
</protein>
<evidence type="ECO:0000313" key="2">
    <source>
        <dbReference type="Proteomes" id="UP000814140"/>
    </source>
</evidence>
<keyword evidence="2" id="KW-1185">Reference proteome</keyword>
<evidence type="ECO:0000313" key="1">
    <source>
        <dbReference type="EMBL" id="KAI0060526.1"/>
    </source>
</evidence>
<sequence>MIPAQPGVVSVVIPDDARPEWNTYWIRDGCLVYDVWLNQLILFGDTSLRPFLDDAVHALVRTQHIKSRSGNVFTGALEEPVYYLNLAYIVDDNARIGAPAADTPPSRAAVLIKYADWLLTQDNGTWVANHLWPAINLDLQWISSHWTQSSWDMWWPPVCGGSYWTSSLQYRALTAGARLGHKIGRPEDVAGYDTQASKILDYMQTFWDEKDGYMAETTVTDVKAGRSGKGAAPLTASVYNFDPTLGCDAKTFQPCSDRALASHKFVANEFRKFFPISQDIPEGDPAYMGFFLEDRFEGGHPQFFASFNQAEQLYDALTTWDRLGQLDVTELSSAFFRQFDKTVTTGTYRKSGRTYKRLTTAIREWADAAIALLSKSTPDDYVLPMGLHKETGKPHGPRGMIRSLSAALAAYDARSGLTPPSWASPHIGAEIGDLDCVRPEEQIVLNA</sequence>
<organism evidence="1 2">
    <name type="scientific">Artomyces pyxidatus</name>
    <dbReference type="NCBI Taxonomy" id="48021"/>
    <lineage>
        <taxon>Eukaryota</taxon>
        <taxon>Fungi</taxon>
        <taxon>Dikarya</taxon>
        <taxon>Basidiomycota</taxon>
        <taxon>Agaricomycotina</taxon>
        <taxon>Agaricomycetes</taxon>
        <taxon>Russulales</taxon>
        <taxon>Auriscalpiaceae</taxon>
        <taxon>Artomyces</taxon>
    </lineage>
</organism>
<dbReference type="EMBL" id="MU277218">
    <property type="protein sequence ID" value="KAI0060526.1"/>
    <property type="molecule type" value="Genomic_DNA"/>
</dbReference>
<keyword evidence="1" id="KW-0378">Hydrolase</keyword>
<reference evidence="1" key="1">
    <citation type="submission" date="2021-03" db="EMBL/GenBank/DDBJ databases">
        <authorList>
            <consortium name="DOE Joint Genome Institute"/>
            <person name="Ahrendt S."/>
            <person name="Looney B.P."/>
            <person name="Miyauchi S."/>
            <person name="Morin E."/>
            <person name="Drula E."/>
            <person name="Courty P.E."/>
            <person name="Chicoki N."/>
            <person name="Fauchery L."/>
            <person name="Kohler A."/>
            <person name="Kuo A."/>
            <person name="Labutti K."/>
            <person name="Pangilinan J."/>
            <person name="Lipzen A."/>
            <person name="Riley R."/>
            <person name="Andreopoulos W."/>
            <person name="He G."/>
            <person name="Johnson J."/>
            <person name="Barry K.W."/>
            <person name="Grigoriev I.V."/>
            <person name="Nagy L."/>
            <person name="Hibbett D."/>
            <person name="Henrissat B."/>
            <person name="Matheny P.B."/>
            <person name="Labbe J."/>
            <person name="Martin F."/>
        </authorList>
    </citation>
    <scope>NUCLEOTIDE SEQUENCE</scope>
    <source>
        <strain evidence="1">HHB10654</strain>
    </source>
</reference>
<comment type="caution">
    <text evidence="1">The sequence shown here is derived from an EMBL/GenBank/DDBJ whole genome shotgun (WGS) entry which is preliminary data.</text>
</comment>
<name>A0ACB8SXG4_9AGAM</name>
<dbReference type="Proteomes" id="UP000814140">
    <property type="component" value="Unassembled WGS sequence"/>
</dbReference>
<gene>
    <name evidence="1" type="ORF">BV25DRAFT_1807074</name>
</gene>